<keyword evidence="4 5" id="KW-0342">GTP-binding</keyword>
<dbReference type="AlphaFoldDB" id="A0A0A1U3M6"/>
<dbReference type="InterPro" id="IPR027417">
    <property type="entry name" value="P-loop_NTPase"/>
</dbReference>
<evidence type="ECO:0000256" key="5">
    <source>
        <dbReference type="PIRSR" id="PIRSR606689-1"/>
    </source>
</evidence>
<accession>A0A0A1U3M6</accession>
<evidence type="ECO:0000256" key="6">
    <source>
        <dbReference type="PIRSR" id="PIRSR606689-2"/>
    </source>
</evidence>
<organism evidence="8 9">
    <name type="scientific">Entamoeba invadens IP1</name>
    <dbReference type="NCBI Taxonomy" id="370355"/>
    <lineage>
        <taxon>Eukaryota</taxon>
        <taxon>Amoebozoa</taxon>
        <taxon>Evosea</taxon>
        <taxon>Archamoebae</taxon>
        <taxon>Mastigamoebida</taxon>
        <taxon>Entamoebidae</taxon>
        <taxon>Entamoeba</taxon>
    </lineage>
</organism>
<dbReference type="Gene3D" id="3.40.50.300">
    <property type="entry name" value="P-loop containing nucleotide triphosphate hydrolases"/>
    <property type="match status" value="1"/>
</dbReference>
<evidence type="ECO:0000256" key="2">
    <source>
        <dbReference type="ARBA" id="ARBA00010290"/>
    </source>
</evidence>
<dbReference type="Proteomes" id="UP000014680">
    <property type="component" value="Unassembled WGS sequence"/>
</dbReference>
<reference evidence="8 9" key="1">
    <citation type="submission" date="2012-10" db="EMBL/GenBank/DDBJ databases">
        <authorList>
            <person name="Zafar N."/>
            <person name="Inman J."/>
            <person name="Hall N."/>
            <person name="Lorenzi H."/>
            <person name="Caler E."/>
        </authorList>
    </citation>
    <scope>NUCLEOTIDE SEQUENCE [LARGE SCALE GENOMIC DNA]</scope>
    <source>
        <strain evidence="8 9">IP1</strain>
    </source>
</reference>
<dbReference type="OMA" id="IRPCFEF"/>
<dbReference type="VEuPathDB" id="AmoebaDB:EIN_328930"/>
<dbReference type="CDD" id="cd00878">
    <property type="entry name" value="Arf_Arl"/>
    <property type="match status" value="1"/>
</dbReference>
<sequence>MSFLSFLFKKKQMNVLMCGLDNAGKTSLLLKMQGEDPKSVGTKPTVGYLNPCFKYKTYEWLFWDVSGAAKFRGLWRSYYPNCRCVSFVIDLADSERTDEAIDALKNMLKDPEIKDLPFLILLNKTDLKAHDKAIDEKIGLNETLSKRCKIFACSAYSGEGVFEGLDWLCYTMKKNSKK</sequence>
<dbReference type="RefSeq" id="XP_004185532.1">
    <property type="nucleotide sequence ID" value="XM_004185484.1"/>
</dbReference>
<proteinExistence type="inferred from homology"/>
<dbReference type="GeneID" id="14885092"/>
<dbReference type="SMART" id="SM00177">
    <property type="entry name" value="ARF"/>
    <property type="match status" value="1"/>
</dbReference>
<dbReference type="KEGG" id="eiv:EIN_328930"/>
<evidence type="ECO:0000256" key="1">
    <source>
        <dbReference type="ARBA" id="ARBA00010142"/>
    </source>
</evidence>
<dbReference type="PRINTS" id="PR00328">
    <property type="entry name" value="SAR1GTPBP"/>
</dbReference>
<name>A0A0A1U3M6_ENTIV</name>
<dbReference type="PROSITE" id="PS51417">
    <property type="entry name" value="ARF"/>
    <property type="match status" value="1"/>
</dbReference>
<keyword evidence="9" id="KW-1185">Reference proteome</keyword>
<gene>
    <name evidence="8" type="ORF">EIN_328930</name>
</gene>
<evidence type="ECO:0000256" key="3">
    <source>
        <dbReference type="ARBA" id="ARBA00022741"/>
    </source>
</evidence>
<evidence type="ECO:0000256" key="4">
    <source>
        <dbReference type="ARBA" id="ARBA00023134"/>
    </source>
</evidence>
<dbReference type="Pfam" id="PF00025">
    <property type="entry name" value="Arf"/>
    <property type="match status" value="1"/>
</dbReference>
<keyword evidence="6" id="KW-0479">Metal-binding</keyword>
<dbReference type="OrthoDB" id="2011769at2759"/>
<evidence type="ECO:0000256" key="7">
    <source>
        <dbReference type="RuleBase" id="RU003925"/>
    </source>
</evidence>
<dbReference type="FunFam" id="3.40.50.300:FF:001166">
    <property type="entry name" value="ADP-ribosylation factor D"/>
    <property type="match status" value="1"/>
</dbReference>
<dbReference type="PANTHER" id="PTHR11711">
    <property type="entry name" value="ADP RIBOSYLATION FACTOR-RELATED"/>
    <property type="match status" value="1"/>
</dbReference>
<dbReference type="InterPro" id="IPR006689">
    <property type="entry name" value="Small_GTPase_ARF/SAR"/>
</dbReference>
<dbReference type="EMBL" id="KB207015">
    <property type="protein sequence ID" value="ELP86186.1"/>
    <property type="molecule type" value="Genomic_DNA"/>
</dbReference>
<evidence type="ECO:0000313" key="9">
    <source>
        <dbReference type="Proteomes" id="UP000014680"/>
    </source>
</evidence>
<feature type="binding site" evidence="5">
    <location>
        <position position="67"/>
    </location>
    <ligand>
        <name>GTP</name>
        <dbReference type="ChEBI" id="CHEBI:37565"/>
    </ligand>
</feature>
<feature type="binding site" evidence="5">
    <location>
        <begin position="19"/>
        <end position="26"/>
    </location>
    <ligand>
        <name>GTP</name>
        <dbReference type="ChEBI" id="CHEBI:37565"/>
    </ligand>
</feature>
<keyword evidence="6" id="KW-0460">Magnesium</keyword>
<dbReference type="NCBIfam" id="TIGR00231">
    <property type="entry name" value="small_GTP"/>
    <property type="match status" value="1"/>
</dbReference>
<comment type="similarity">
    <text evidence="1">Belongs to the small GTPase superfamily. Rho family.</text>
</comment>
<feature type="binding site" evidence="6">
    <location>
        <position position="26"/>
    </location>
    <ligand>
        <name>Mg(2+)</name>
        <dbReference type="ChEBI" id="CHEBI:18420"/>
    </ligand>
</feature>
<dbReference type="SMART" id="SM00178">
    <property type="entry name" value="SAR"/>
    <property type="match status" value="1"/>
</dbReference>
<dbReference type="SMART" id="SM00175">
    <property type="entry name" value="RAB"/>
    <property type="match status" value="1"/>
</dbReference>
<feature type="binding site" evidence="6">
    <location>
        <position position="45"/>
    </location>
    <ligand>
        <name>Mg(2+)</name>
        <dbReference type="ChEBI" id="CHEBI:18420"/>
    </ligand>
</feature>
<dbReference type="SUPFAM" id="SSF52540">
    <property type="entry name" value="P-loop containing nucleoside triphosphate hydrolases"/>
    <property type="match status" value="1"/>
</dbReference>
<keyword evidence="3 5" id="KW-0547">Nucleotide-binding</keyword>
<evidence type="ECO:0000313" key="8">
    <source>
        <dbReference type="EMBL" id="ELP86186.1"/>
    </source>
</evidence>
<dbReference type="GO" id="GO:0003924">
    <property type="term" value="F:GTPase activity"/>
    <property type="evidence" value="ECO:0007669"/>
    <property type="project" value="InterPro"/>
</dbReference>
<dbReference type="GO" id="GO:0046872">
    <property type="term" value="F:metal ion binding"/>
    <property type="evidence" value="ECO:0007669"/>
    <property type="project" value="UniProtKB-KW"/>
</dbReference>
<dbReference type="GO" id="GO:0005525">
    <property type="term" value="F:GTP binding"/>
    <property type="evidence" value="ECO:0007669"/>
    <property type="project" value="UniProtKB-KW"/>
</dbReference>
<dbReference type="InterPro" id="IPR005225">
    <property type="entry name" value="Small_GTP-bd"/>
</dbReference>
<feature type="binding site" evidence="5">
    <location>
        <begin position="123"/>
        <end position="126"/>
    </location>
    <ligand>
        <name>GTP</name>
        <dbReference type="ChEBI" id="CHEBI:37565"/>
    </ligand>
</feature>
<comment type="similarity">
    <text evidence="2 7">Belongs to the small GTPase superfamily. Arf family.</text>
</comment>
<protein>
    <submittedName>
        <fullName evidence="8">ADP-ribosylation factor, putative</fullName>
    </submittedName>
</protein>
<dbReference type="InterPro" id="IPR024156">
    <property type="entry name" value="Small_GTPase_ARF"/>
</dbReference>